<organism evidence="1 2">
    <name type="scientific">Rubripirellula obstinata</name>
    <dbReference type="NCBI Taxonomy" id="406547"/>
    <lineage>
        <taxon>Bacteria</taxon>
        <taxon>Pseudomonadati</taxon>
        <taxon>Planctomycetota</taxon>
        <taxon>Planctomycetia</taxon>
        <taxon>Pirellulales</taxon>
        <taxon>Pirellulaceae</taxon>
        <taxon>Rubripirellula</taxon>
    </lineage>
</organism>
<dbReference type="EMBL" id="VRLW01000001">
    <property type="protein sequence ID" value="KAA1261517.1"/>
    <property type="molecule type" value="Genomic_DNA"/>
</dbReference>
<proteinExistence type="predicted"/>
<dbReference type="AlphaFoldDB" id="A0A5B1CK00"/>
<gene>
    <name evidence="1" type="ORF">LF1_40670</name>
</gene>
<comment type="caution">
    <text evidence="1">The sequence shown here is derived from an EMBL/GenBank/DDBJ whole genome shotgun (WGS) entry which is preliminary data.</text>
</comment>
<evidence type="ECO:0000313" key="1">
    <source>
        <dbReference type="EMBL" id="KAA1261517.1"/>
    </source>
</evidence>
<accession>A0A5B1CK00</accession>
<name>A0A5B1CK00_9BACT</name>
<dbReference type="RefSeq" id="WP_149752932.1">
    <property type="nucleotide sequence ID" value="NZ_LWSK01000110.1"/>
</dbReference>
<evidence type="ECO:0000313" key="2">
    <source>
        <dbReference type="Proteomes" id="UP000322699"/>
    </source>
</evidence>
<dbReference type="OrthoDB" id="289459at2"/>
<protein>
    <submittedName>
        <fullName evidence="1">Uncharacterized protein</fullName>
    </submittedName>
</protein>
<reference evidence="1 2" key="1">
    <citation type="submission" date="2019-08" db="EMBL/GenBank/DDBJ databases">
        <title>Deep-cultivation of Planctomycetes and their phenomic and genomic characterization uncovers novel biology.</title>
        <authorList>
            <person name="Wiegand S."/>
            <person name="Jogler M."/>
            <person name="Boedeker C."/>
            <person name="Pinto D."/>
            <person name="Vollmers J."/>
            <person name="Rivas-Marin E."/>
            <person name="Kohn T."/>
            <person name="Peeters S.H."/>
            <person name="Heuer A."/>
            <person name="Rast P."/>
            <person name="Oberbeckmann S."/>
            <person name="Bunk B."/>
            <person name="Jeske O."/>
            <person name="Meyerdierks A."/>
            <person name="Storesund J.E."/>
            <person name="Kallscheuer N."/>
            <person name="Luecker S."/>
            <person name="Lage O.M."/>
            <person name="Pohl T."/>
            <person name="Merkel B.J."/>
            <person name="Hornburger P."/>
            <person name="Mueller R.-W."/>
            <person name="Bruemmer F."/>
            <person name="Labrenz M."/>
            <person name="Spormann A.M."/>
            <person name="Op Den Camp H."/>
            <person name="Overmann J."/>
            <person name="Amann R."/>
            <person name="Jetten M.S.M."/>
            <person name="Mascher T."/>
            <person name="Medema M.H."/>
            <person name="Devos D.P."/>
            <person name="Kaster A.-K."/>
            <person name="Ovreas L."/>
            <person name="Rohde M."/>
            <person name="Galperin M.Y."/>
            <person name="Jogler C."/>
        </authorList>
    </citation>
    <scope>NUCLEOTIDE SEQUENCE [LARGE SCALE GENOMIC DNA]</scope>
    <source>
        <strain evidence="1 2">LF1</strain>
    </source>
</reference>
<dbReference type="Proteomes" id="UP000322699">
    <property type="component" value="Unassembled WGS sequence"/>
</dbReference>
<keyword evidence="2" id="KW-1185">Reference proteome</keyword>
<sequence>MTTSSENQTPVKNRPCGDHWFEMTATLSAQETAQFGDWMSESLDELEASLQHFSSPQSRGEAVARR</sequence>